<dbReference type="AlphaFoldDB" id="A0AAN5DID1"/>
<accession>A0AAN5DID1</accession>
<feature type="transmembrane region" description="Helical" evidence="1">
    <location>
        <begin position="92"/>
        <end position="115"/>
    </location>
</feature>
<feature type="transmembrane region" description="Helical" evidence="1">
    <location>
        <begin position="127"/>
        <end position="152"/>
    </location>
</feature>
<dbReference type="Proteomes" id="UP001328107">
    <property type="component" value="Unassembled WGS sequence"/>
</dbReference>
<comment type="caution">
    <text evidence="2">The sequence shown here is derived from an EMBL/GenBank/DDBJ whole genome shotgun (WGS) entry which is preliminary data.</text>
</comment>
<feature type="transmembrane region" description="Helical" evidence="1">
    <location>
        <begin position="51"/>
        <end position="71"/>
    </location>
</feature>
<keyword evidence="1" id="KW-1133">Transmembrane helix</keyword>
<feature type="transmembrane region" description="Helical" evidence="1">
    <location>
        <begin position="12"/>
        <end position="39"/>
    </location>
</feature>
<organism evidence="2 3">
    <name type="scientific">Pristionchus mayeri</name>
    <dbReference type="NCBI Taxonomy" id="1317129"/>
    <lineage>
        <taxon>Eukaryota</taxon>
        <taxon>Metazoa</taxon>
        <taxon>Ecdysozoa</taxon>
        <taxon>Nematoda</taxon>
        <taxon>Chromadorea</taxon>
        <taxon>Rhabditida</taxon>
        <taxon>Rhabditina</taxon>
        <taxon>Diplogasteromorpha</taxon>
        <taxon>Diplogasteroidea</taxon>
        <taxon>Neodiplogasteridae</taxon>
        <taxon>Pristionchus</taxon>
    </lineage>
</organism>
<gene>
    <name evidence="2" type="ORF">PMAYCL1PPCAC_32769</name>
</gene>
<evidence type="ECO:0000313" key="3">
    <source>
        <dbReference type="Proteomes" id="UP001328107"/>
    </source>
</evidence>
<feature type="non-terminal residue" evidence="2">
    <location>
        <position position="1"/>
    </location>
</feature>
<sequence length="219" mass="23570">TKSEMPPAKQPHFHLIVHLCSSLIHLVISLILTFCWKQVDVHSCPSSRADAFGITLMFGALSLAYSSISAIKCAMAIRHFCFTPATRRTITLTILGTSGVSAILAGIAILVIGLLSGGVGADCFGKIPHFGTLVALGASIALNALLLSAFLLDWRRHLACQMDEQSEELPRKTVASTPVFCPTAIESSNRPDSPVPAPLYPTDMVDSMISFDFLRDIDE</sequence>
<evidence type="ECO:0000256" key="1">
    <source>
        <dbReference type="SAM" id="Phobius"/>
    </source>
</evidence>
<proteinExistence type="predicted"/>
<keyword evidence="1" id="KW-0472">Membrane</keyword>
<evidence type="ECO:0000313" key="2">
    <source>
        <dbReference type="EMBL" id="GMR62574.1"/>
    </source>
</evidence>
<keyword evidence="1" id="KW-0812">Transmembrane</keyword>
<reference evidence="3" key="1">
    <citation type="submission" date="2022-10" db="EMBL/GenBank/DDBJ databases">
        <title>Genome assembly of Pristionchus species.</title>
        <authorList>
            <person name="Yoshida K."/>
            <person name="Sommer R.J."/>
        </authorList>
    </citation>
    <scope>NUCLEOTIDE SEQUENCE [LARGE SCALE GENOMIC DNA]</scope>
    <source>
        <strain evidence="3">RS5460</strain>
    </source>
</reference>
<protein>
    <submittedName>
        <fullName evidence="2">Uncharacterized protein</fullName>
    </submittedName>
</protein>
<name>A0AAN5DID1_9BILA</name>
<keyword evidence="3" id="KW-1185">Reference proteome</keyword>
<dbReference type="EMBL" id="BTRK01000006">
    <property type="protein sequence ID" value="GMR62574.1"/>
    <property type="molecule type" value="Genomic_DNA"/>
</dbReference>